<comment type="caution">
    <text evidence="1">The sequence shown here is derived from an EMBL/GenBank/DDBJ whole genome shotgun (WGS) entry which is preliminary data.</text>
</comment>
<evidence type="ECO:0000313" key="2">
    <source>
        <dbReference type="Proteomes" id="UP000308671"/>
    </source>
</evidence>
<protein>
    <submittedName>
        <fullName evidence="1">Uncharacterized protein</fullName>
    </submittedName>
</protein>
<name>A0A4S8QN61_9HELO</name>
<dbReference type="AlphaFoldDB" id="A0A4S8QN61"/>
<reference evidence="1 2" key="1">
    <citation type="submission" date="2017-12" db="EMBL/GenBank/DDBJ databases">
        <title>Comparative genomics of Botrytis spp.</title>
        <authorList>
            <person name="Valero-Jimenez C.A."/>
            <person name="Tapia P."/>
            <person name="Veloso J."/>
            <person name="Silva-Moreno E."/>
            <person name="Staats M."/>
            <person name="Valdes J.H."/>
            <person name="Van Kan J.A.L."/>
        </authorList>
    </citation>
    <scope>NUCLEOTIDE SEQUENCE [LARGE SCALE GENOMIC DNA]</scope>
    <source>
        <strain evidence="1 2">MUCL435</strain>
    </source>
</reference>
<sequence>MPLATNVALPQSLKTLTLPLIPPTLNPEQELQPTRGFLVVHSPPVIRQRNHNTIMLPPESKKMRKETAERTDRFIV</sequence>
<dbReference type="EMBL" id="PQXL01000486">
    <property type="protein sequence ID" value="THV45451.1"/>
    <property type="molecule type" value="Genomic_DNA"/>
</dbReference>
<keyword evidence="2" id="KW-1185">Reference proteome</keyword>
<evidence type="ECO:0000313" key="1">
    <source>
        <dbReference type="EMBL" id="THV45451.1"/>
    </source>
</evidence>
<proteinExistence type="predicted"/>
<gene>
    <name evidence="1" type="ORF">BGAL_0487g00070</name>
</gene>
<accession>A0A4S8QN61</accession>
<dbReference type="Proteomes" id="UP000308671">
    <property type="component" value="Unassembled WGS sequence"/>
</dbReference>
<organism evidence="1 2">
    <name type="scientific">Botrytis galanthina</name>
    <dbReference type="NCBI Taxonomy" id="278940"/>
    <lineage>
        <taxon>Eukaryota</taxon>
        <taxon>Fungi</taxon>
        <taxon>Dikarya</taxon>
        <taxon>Ascomycota</taxon>
        <taxon>Pezizomycotina</taxon>
        <taxon>Leotiomycetes</taxon>
        <taxon>Helotiales</taxon>
        <taxon>Sclerotiniaceae</taxon>
        <taxon>Botrytis</taxon>
    </lineage>
</organism>